<dbReference type="AlphaFoldDB" id="A0A8B7UVQ4"/>
<dbReference type="GeneID" id="109689243"/>
<dbReference type="KEGG" id="ccan:109689243"/>
<evidence type="ECO:0000313" key="8">
    <source>
        <dbReference type="RefSeq" id="XP_020023588.1"/>
    </source>
</evidence>
<dbReference type="Gene3D" id="3.10.450.10">
    <property type="match status" value="1"/>
</dbReference>
<comment type="function">
    <text evidence="6">This is an intracellular thiol proteinase inhibitor.</text>
</comment>
<keyword evidence="3" id="KW-0963">Cytoplasm</keyword>
<gene>
    <name evidence="8" type="primary">Csta</name>
</gene>
<dbReference type="GO" id="GO:0005829">
    <property type="term" value="C:cytosol"/>
    <property type="evidence" value="ECO:0007669"/>
    <property type="project" value="TreeGrafter"/>
</dbReference>
<dbReference type="RefSeq" id="XP_020023588.1">
    <property type="nucleotide sequence ID" value="XM_020167999.1"/>
</dbReference>
<evidence type="ECO:0000256" key="3">
    <source>
        <dbReference type="ARBA" id="ARBA00022490"/>
    </source>
</evidence>
<name>A0A8B7UVQ4_CASCN</name>
<dbReference type="InterPro" id="IPR001713">
    <property type="entry name" value="Prot_inh_stefin"/>
</dbReference>
<dbReference type="SUPFAM" id="SSF54403">
    <property type="entry name" value="Cystatin/monellin"/>
    <property type="match status" value="1"/>
</dbReference>
<dbReference type="Pfam" id="PF00031">
    <property type="entry name" value="Cystatin"/>
    <property type="match status" value="1"/>
</dbReference>
<comment type="subcellular location">
    <subcellularLocation>
        <location evidence="1">Cytoplasm</location>
    </subcellularLocation>
</comment>
<dbReference type="CDD" id="cd00042">
    <property type="entry name" value="CY"/>
    <property type="match status" value="1"/>
</dbReference>
<organism evidence="8">
    <name type="scientific">Castor canadensis</name>
    <name type="common">American beaver</name>
    <dbReference type="NCBI Taxonomy" id="51338"/>
    <lineage>
        <taxon>Eukaryota</taxon>
        <taxon>Metazoa</taxon>
        <taxon>Chordata</taxon>
        <taxon>Craniata</taxon>
        <taxon>Vertebrata</taxon>
        <taxon>Euteleostomi</taxon>
        <taxon>Mammalia</taxon>
        <taxon>Eutheria</taxon>
        <taxon>Euarchontoglires</taxon>
        <taxon>Glires</taxon>
        <taxon>Rodentia</taxon>
        <taxon>Castorimorpha</taxon>
        <taxon>Castoridae</taxon>
        <taxon>Castor</taxon>
    </lineage>
</organism>
<evidence type="ECO:0000313" key="7">
    <source>
        <dbReference type="Proteomes" id="UP001732720"/>
    </source>
</evidence>
<accession>A0A8B7UVQ4</accession>
<keyword evidence="4" id="KW-0646">Protease inhibitor</keyword>
<evidence type="ECO:0000256" key="6">
    <source>
        <dbReference type="ARBA" id="ARBA00056152"/>
    </source>
</evidence>
<dbReference type="Proteomes" id="UP001732720">
    <property type="component" value="Chromosome 5"/>
</dbReference>
<dbReference type="GO" id="GO:0004869">
    <property type="term" value="F:cysteine-type endopeptidase inhibitor activity"/>
    <property type="evidence" value="ECO:0007669"/>
    <property type="project" value="UniProtKB-KW"/>
</dbReference>
<protein>
    <submittedName>
        <fullName evidence="8">Cystatin-A</fullName>
    </submittedName>
</protein>
<dbReference type="PANTHER" id="PTHR11414:SF20">
    <property type="entry name" value="CYSTATIN-A"/>
    <property type="match status" value="1"/>
</dbReference>
<evidence type="ECO:0000256" key="2">
    <source>
        <dbReference type="ARBA" id="ARBA00009403"/>
    </source>
</evidence>
<dbReference type="InterPro" id="IPR000010">
    <property type="entry name" value="Cystatin_dom"/>
</dbReference>
<dbReference type="PROSITE" id="PS00287">
    <property type="entry name" value="CYSTATIN"/>
    <property type="match status" value="1"/>
</dbReference>
<proteinExistence type="inferred from homology"/>
<evidence type="ECO:0000256" key="1">
    <source>
        <dbReference type="ARBA" id="ARBA00004496"/>
    </source>
</evidence>
<sequence length="106" mass="12166">MSDYTRMVPGGLSEARPATPEIQEIADKIKLQLEEKTNETYQEFKAVEYKTQVVAGTNFYIKIRVGDGEYIHVRVFRALPGQNKELELTGYETGKREDDELTGFHH</sequence>
<dbReference type="PANTHER" id="PTHR11414">
    <property type="entry name" value="CYSTATIN FAMILY MEMBER"/>
    <property type="match status" value="1"/>
</dbReference>
<dbReference type="InterPro" id="IPR046350">
    <property type="entry name" value="Cystatin_sf"/>
</dbReference>
<dbReference type="SMART" id="SM00043">
    <property type="entry name" value="CY"/>
    <property type="match status" value="1"/>
</dbReference>
<evidence type="ECO:0000256" key="5">
    <source>
        <dbReference type="ARBA" id="ARBA00022704"/>
    </source>
</evidence>
<dbReference type="FunFam" id="3.10.450.10:FF:000001">
    <property type="entry name" value="Cystatin-A"/>
    <property type="match status" value="1"/>
</dbReference>
<keyword evidence="7" id="KW-1185">Reference proteome</keyword>
<reference evidence="8" key="1">
    <citation type="submission" date="2025-08" db="UniProtKB">
        <authorList>
            <consortium name="RefSeq"/>
        </authorList>
    </citation>
    <scope>IDENTIFICATION</scope>
    <source>
        <tissue evidence="8">Leukocyte</tissue>
    </source>
</reference>
<dbReference type="PRINTS" id="PR00295">
    <property type="entry name" value="STEFINA"/>
</dbReference>
<keyword evidence="5" id="KW-0789">Thiol protease inhibitor</keyword>
<comment type="similarity">
    <text evidence="2">Belongs to the cystatin family.</text>
</comment>
<dbReference type="InterPro" id="IPR018073">
    <property type="entry name" value="Prot_inh_cystat_CS"/>
</dbReference>
<dbReference type="OrthoDB" id="2429551at2759"/>
<evidence type="ECO:0000256" key="4">
    <source>
        <dbReference type="ARBA" id="ARBA00022690"/>
    </source>
</evidence>